<gene>
    <name evidence="2" type="ORF">WN944_027229</name>
</gene>
<sequence>MSSNYLEDTKLTRQDDIKVKDSTDYGGAIDDDSGYNPGGGGTGLQRIGGFFLGDGGKVPTVLLDTTFNFGEGNSTGKKLSAAAISGPEEDSDVEARWEPGLKVVVEPSLGLPSLVTYDELEREKILHSKKNQPKRFHLPSRCK</sequence>
<accession>A0AAP0LH76</accession>
<evidence type="ECO:0000313" key="2">
    <source>
        <dbReference type="EMBL" id="KAK9175223.1"/>
    </source>
</evidence>
<dbReference type="EMBL" id="JBCGBO010000025">
    <property type="protein sequence ID" value="KAK9175223.1"/>
    <property type="molecule type" value="Genomic_DNA"/>
</dbReference>
<keyword evidence="3" id="KW-1185">Reference proteome</keyword>
<name>A0AAP0LH76_9ROSI</name>
<reference evidence="2 3" key="1">
    <citation type="submission" date="2024-05" db="EMBL/GenBank/DDBJ databases">
        <title>Haplotype-resolved chromosome-level genome assembly of Huyou (Citrus changshanensis).</title>
        <authorList>
            <person name="Miao C."/>
            <person name="Chen W."/>
            <person name="Wu Y."/>
            <person name="Wang L."/>
            <person name="Zhao S."/>
            <person name="Grierson D."/>
            <person name="Xu C."/>
            <person name="Chen K."/>
        </authorList>
    </citation>
    <scope>NUCLEOTIDE SEQUENCE [LARGE SCALE GENOMIC DNA]</scope>
    <source>
        <strain evidence="2">01-14</strain>
        <tissue evidence="2">Leaf</tissue>
    </source>
</reference>
<dbReference type="Proteomes" id="UP001428341">
    <property type="component" value="Unassembled WGS sequence"/>
</dbReference>
<organism evidence="2 3">
    <name type="scientific">Citrus x changshan-huyou</name>
    <dbReference type="NCBI Taxonomy" id="2935761"/>
    <lineage>
        <taxon>Eukaryota</taxon>
        <taxon>Viridiplantae</taxon>
        <taxon>Streptophyta</taxon>
        <taxon>Embryophyta</taxon>
        <taxon>Tracheophyta</taxon>
        <taxon>Spermatophyta</taxon>
        <taxon>Magnoliopsida</taxon>
        <taxon>eudicotyledons</taxon>
        <taxon>Gunneridae</taxon>
        <taxon>Pentapetalae</taxon>
        <taxon>rosids</taxon>
        <taxon>malvids</taxon>
        <taxon>Sapindales</taxon>
        <taxon>Rutaceae</taxon>
        <taxon>Aurantioideae</taxon>
        <taxon>Citrus</taxon>
    </lineage>
</organism>
<proteinExistence type="predicted"/>
<evidence type="ECO:0000256" key="1">
    <source>
        <dbReference type="SAM" id="MobiDB-lite"/>
    </source>
</evidence>
<dbReference type="AlphaFoldDB" id="A0AAP0LH76"/>
<protein>
    <submittedName>
        <fullName evidence="2">Uncharacterized protein</fullName>
    </submittedName>
</protein>
<feature type="region of interest" description="Disordered" evidence="1">
    <location>
        <begin position="1"/>
        <end position="40"/>
    </location>
</feature>
<evidence type="ECO:0000313" key="3">
    <source>
        <dbReference type="Proteomes" id="UP001428341"/>
    </source>
</evidence>
<feature type="compositionally biased region" description="Basic and acidic residues" evidence="1">
    <location>
        <begin position="7"/>
        <end position="23"/>
    </location>
</feature>
<comment type="caution">
    <text evidence="2">The sequence shown here is derived from an EMBL/GenBank/DDBJ whole genome shotgun (WGS) entry which is preliminary data.</text>
</comment>